<reference evidence="1 2" key="1">
    <citation type="submission" date="2024-01" db="EMBL/GenBank/DDBJ databases">
        <title>The genomes of 5 underutilized Papilionoideae crops provide insights into root nodulation and disease resistance.</title>
        <authorList>
            <person name="Yuan L."/>
        </authorList>
    </citation>
    <scope>NUCLEOTIDE SEQUENCE [LARGE SCALE GENOMIC DNA]</scope>
    <source>
        <strain evidence="1">LY-2023</strain>
        <tissue evidence="1">Leaf</tissue>
    </source>
</reference>
<dbReference type="AlphaFoldDB" id="A0AAN9Q1V1"/>
<organism evidence="1 2">
    <name type="scientific">Clitoria ternatea</name>
    <name type="common">Butterfly pea</name>
    <dbReference type="NCBI Taxonomy" id="43366"/>
    <lineage>
        <taxon>Eukaryota</taxon>
        <taxon>Viridiplantae</taxon>
        <taxon>Streptophyta</taxon>
        <taxon>Embryophyta</taxon>
        <taxon>Tracheophyta</taxon>
        <taxon>Spermatophyta</taxon>
        <taxon>Magnoliopsida</taxon>
        <taxon>eudicotyledons</taxon>
        <taxon>Gunneridae</taxon>
        <taxon>Pentapetalae</taxon>
        <taxon>rosids</taxon>
        <taxon>fabids</taxon>
        <taxon>Fabales</taxon>
        <taxon>Fabaceae</taxon>
        <taxon>Papilionoideae</taxon>
        <taxon>50 kb inversion clade</taxon>
        <taxon>NPAAA clade</taxon>
        <taxon>indigoferoid/millettioid clade</taxon>
        <taxon>Phaseoleae</taxon>
        <taxon>Clitoria</taxon>
    </lineage>
</organism>
<protein>
    <submittedName>
        <fullName evidence="1">Uncharacterized protein</fullName>
    </submittedName>
</protein>
<dbReference type="EMBL" id="JAYKXN010000001">
    <property type="protein sequence ID" value="KAK7318842.1"/>
    <property type="molecule type" value="Genomic_DNA"/>
</dbReference>
<comment type="caution">
    <text evidence="1">The sequence shown here is derived from an EMBL/GenBank/DDBJ whole genome shotgun (WGS) entry which is preliminary data.</text>
</comment>
<proteinExistence type="predicted"/>
<evidence type="ECO:0000313" key="1">
    <source>
        <dbReference type="EMBL" id="KAK7318842.1"/>
    </source>
</evidence>
<accession>A0AAN9Q1V1</accession>
<evidence type="ECO:0000313" key="2">
    <source>
        <dbReference type="Proteomes" id="UP001359559"/>
    </source>
</evidence>
<gene>
    <name evidence="1" type="ORF">RJT34_03549</name>
</gene>
<dbReference type="Proteomes" id="UP001359559">
    <property type="component" value="Unassembled WGS sequence"/>
</dbReference>
<sequence length="84" mass="9729">MEVWPREQRLNGACETEQRLKMHPNRNIVEETVVHSDGMRLGSSILIVVKDLRLLFQPKSPFFLQTFSLTSPNSFPLFDFTGFC</sequence>
<keyword evidence="2" id="KW-1185">Reference proteome</keyword>
<name>A0AAN9Q1V1_CLITE</name>